<dbReference type="RefSeq" id="XP_019302873.2">
    <property type="nucleotide sequence ID" value="XM_019447328.2"/>
</dbReference>
<name>A0A9V1FHF1_PANPR</name>
<feature type="region of interest" description="Disordered" evidence="1">
    <location>
        <begin position="188"/>
        <end position="207"/>
    </location>
</feature>
<dbReference type="Proteomes" id="UP001165780">
    <property type="component" value="Unplaced"/>
</dbReference>
<feature type="compositionally biased region" description="Low complexity" evidence="1">
    <location>
        <begin position="110"/>
        <end position="121"/>
    </location>
</feature>
<keyword evidence="2" id="KW-1185">Reference proteome</keyword>
<evidence type="ECO:0000313" key="3">
    <source>
        <dbReference type="RefSeq" id="XP_019302873.2"/>
    </source>
</evidence>
<feature type="region of interest" description="Disordered" evidence="1">
    <location>
        <begin position="30"/>
        <end position="67"/>
    </location>
</feature>
<organism evidence="2 3">
    <name type="scientific">Panthera pardus</name>
    <name type="common">Leopard</name>
    <name type="synonym">Felis pardus</name>
    <dbReference type="NCBI Taxonomy" id="9691"/>
    <lineage>
        <taxon>Eukaryota</taxon>
        <taxon>Metazoa</taxon>
        <taxon>Chordata</taxon>
        <taxon>Craniata</taxon>
        <taxon>Vertebrata</taxon>
        <taxon>Euteleostomi</taxon>
        <taxon>Mammalia</taxon>
        <taxon>Eutheria</taxon>
        <taxon>Laurasiatheria</taxon>
        <taxon>Carnivora</taxon>
        <taxon>Feliformia</taxon>
        <taxon>Felidae</taxon>
        <taxon>Pantherinae</taxon>
        <taxon>Panthera</taxon>
    </lineage>
</organism>
<dbReference type="AlphaFoldDB" id="A0A9V1FHF1"/>
<feature type="compositionally biased region" description="Low complexity" evidence="1">
    <location>
        <begin position="54"/>
        <end position="67"/>
    </location>
</feature>
<protein>
    <submittedName>
        <fullName evidence="3">Uncharacterized protein LOC109265782</fullName>
    </submittedName>
</protein>
<gene>
    <name evidence="3" type="primary">LOC109265782</name>
</gene>
<feature type="compositionally biased region" description="Basic and acidic residues" evidence="1">
    <location>
        <begin position="192"/>
        <end position="207"/>
    </location>
</feature>
<reference evidence="3" key="1">
    <citation type="submission" date="2025-08" db="UniProtKB">
        <authorList>
            <consortium name="RefSeq"/>
        </authorList>
    </citation>
    <scope>IDENTIFICATION</scope>
    <source>
        <tissue evidence="3">Whole blood</tissue>
    </source>
</reference>
<sequence>MGMAHAQTSVNVPAPQSLLLCARAQKVAGPAQSWAGRLPGPAPSRSVPRRPGFPRSHSPTSSRSRPPSCGFAAAVCCAVCRSARAGGGGKRSAKDEGVAKGARFEGTTTPAGPASGPRRPAVQLPPPAGVDASRGCARMSCAVPAGGGGPGESIHRNQLLALTHRTAPTPSSSPYIWSDYPASGLPVTPFTDPDRGFISNHDRCPRP</sequence>
<accession>A0A9V1FHF1</accession>
<dbReference type="KEGG" id="ppad:109265782"/>
<evidence type="ECO:0000313" key="2">
    <source>
        <dbReference type="Proteomes" id="UP001165780"/>
    </source>
</evidence>
<proteinExistence type="predicted"/>
<feature type="region of interest" description="Disordered" evidence="1">
    <location>
        <begin position="84"/>
        <end position="130"/>
    </location>
</feature>
<evidence type="ECO:0000256" key="1">
    <source>
        <dbReference type="SAM" id="MobiDB-lite"/>
    </source>
</evidence>
<dbReference type="GeneID" id="109265782"/>